<keyword evidence="2" id="KW-1185">Reference proteome</keyword>
<proteinExistence type="predicted"/>
<sequence length="63" mass="6661">MRPPKPCSGPVSFVHCPVSLALEGSGATAGDLHRSSIGVSAFHEYYSEVTPLHSSNSTLFTSR</sequence>
<dbReference type="AlphaFoldDB" id="A0A0R3UBR0"/>
<evidence type="ECO:0000313" key="1">
    <source>
        <dbReference type="EMBL" id="VDD78356.1"/>
    </source>
</evidence>
<dbReference type="WBParaSite" id="MCOS_0000435801-mRNA-1">
    <property type="protein sequence ID" value="MCOS_0000435801-mRNA-1"/>
    <property type="gene ID" value="MCOS_0000435801"/>
</dbReference>
<dbReference type="EMBL" id="UXSR01001539">
    <property type="protein sequence ID" value="VDD78356.1"/>
    <property type="molecule type" value="Genomic_DNA"/>
</dbReference>
<name>A0A0R3UBR0_MESCO</name>
<reference evidence="3" key="1">
    <citation type="submission" date="2017-02" db="UniProtKB">
        <authorList>
            <consortium name="WormBaseParasite"/>
        </authorList>
    </citation>
    <scope>IDENTIFICATION</scope>
</reference>
<protein>
    <submittedName>
        <fullName evidence="3">Secreted protein</fullName>
    </submittedName>
</protein>
<evidence type="ECO:0000313" key="2">
    <source>
        <dbReference type="Proteomes" id="UP000267029"/>
    </source>
</evidence>
<gene>
    <name evidence="1" type="ORF">MCOS_LOCUS4359</name>
</gene>
<accession>A0A0R3UBR0</accession>
<dbReference type="Proteomes" id="UP000267029">
    <property type="component" value="Unassembled WGS sequence"/>
</dbReference>
<reference evidence="1 2" key="2">
    <citation type="submission" date="2018-10" db="EMBL/GenBank/DDBJ databases">
        <authorList>
            <consortium name="Pathogen Informatics"/>
        </authorList>
    </citation>
    <scope>NUCLEOTIDE SEQUENCE [LARGE SCALE GENOMIC DNA]</scope>
</reference>
<evidence type="ECO:0000313" key="3">
    <source>
        <dbReference type="WBParaSite" id="MCOS_0000435801-mRNA-1"/>
    </source>
</evidence>
<organism evidence="3">
    <name type="scientific">Mesocestoides corti</name>
    <name type="common">Flatworm</name>
    <dbReference type="NCBI Taxonomy" id="53468"/>
    <lineage>
        <taxon>Eukaryota</taxon>
        <taxon>Metazoa</taxon>
        <taxon>Spiralia</taxon>
        <taxon>Lophotrochozoa</taxon>
        <taxon>Platyhelminthes</taxon>
        <taxon>Cestoda</taxon>
        <taxon>Eucestoda</taxon>
        <taxon>Cyclophyllidea</taxon>
        <taxon>Mesocestoididae</taxon>
        <taxon>Mesocestoides</taxon>
    </lineage>
</organism>